<evidence type="ECO:0000256" key="1">
    <source>
        <dbReference type="SAM" id="Phobius"/>
    </source>
</evidence>
<dbReference type="PANTHER" id="PTHR37471:SF1">
    <property type="entry name" value="AB HYDROLASE-1 DOMAIN-CONTAINING PROTEIN"/>
    <property type="match status" value="1"/>
</dbReference>
<dbReference type="SUPFAM" id="SSF53474">
    <property type="entry name" value="alpha/beta-Hydrolases"/>
    <property type="match status" value="1"/>
</dbReference>
<reference evidence="2" key="1">
    <citation type="journal article" date="2020" name="Nat. Commun.">
        <title>Large-scale genome sequencing of mycorrhizal fungi provides insights into the early evolution of symbiotic traits.</title>
        <authorList>
            <person name="Miyauchi S."/>
            <person name="Kiss E."/>
            <person name="Kuo A."/>
            <person name="Drula E."/>
            <person name="Kohler A."/>
            <person name="Sanchez-Garcia M."/>
            <person name="Morin E."/>
            <person name="Andreopoulos B."/>
            <person name="Barry K.W."/>
            <person name="Bonito G."/>
            <person name="Buee M."/>
            <person name="Carver A."/>
            <person name="Chen C."/>
            <person name="Cichocki N."/>
            <person name="Clum A."/>
            <person name="Culley D."/>
            <person name="Crous P.W."/>
            <person name="Fauchery L."/>
            <person name="Girlanda M."/>
            <person name="Hayes R.D."/>
            <person name="Keri Z."/>
            <person name="LaButti K."/>
            <person name="Lipzen A."/>
            <person name="Lombard V."/>
            <person name="Magnuson J."/>
            <person name="Maillard F."/>
            <person name="Murat C."/>
            <person name="Nolan M."/>
            <person name="Ohm R.A."/>
            <person name="Pangilinan J."/>
            <person name="Pereira M.F."/>
            <person name="Perotto S."/>
            <person name="Peter M."/>
            <person name="Pfister S."/>
            <person name="Riley R."/>
            <person name="Sitrit Y."/>
            <person name="Stielow J.B."/>
            <person name="Szollosi G."/>
            <person name="Zifcakova L."/>
            <person name="Stursova M."/>
            <person name="Spatafora J.W."/>
            <person name="Tedersoo L."/>
            <person name="Vaario L.M."/>
            <person name="Yamada A."/>
            <person name="Yan M."/>
            <person name="Wang P."/>
            <person name="Xu J."/>
            <person name="Bruns T."/>
            <person name="Baldrian P."/>
            <person name="Vilgalys R."/>
            <person name="Dunand C."/>
            <person name="Henrissat B."/>
            <person name="Grigoriev I.V."/>
            <person name="Hibbett D."/>
            <person name="Nagy L.G."/>
            <person name="Martin F.M."/>
        </authorList>
    </citation>
    <scope>NUCLEOTIDE SEQUENCE</scope>
    <source>
        <strain evidence="2">UH-Tt-Lm1</strain>
    </source>
</reference>
<keyword evidence="3" id="KW-1185">Reference proteome</keyword>
<accession>A0A9P6H675</accession>
<feature type="transmembrane region" description="Helical" evidence="1">
    <location>
        <begin position="66"/>
        <end position="83"/>
    </location>
</feature>
<keyword evidence="1" id="KW-0472">Membrane</keyword>
<proteinExistence type="predicted"/>
<sequence length="535" mass="60987">MVNPSTAIHNQDGSDAVPPTTRPTISYYLVLVLLVIPFCAVTPASWCYVVYSLYTGSIRAFTSRQYVVFAVALAEVLFSVYHYNLAKFVSGPSPIQPPGIVDLQDAFRRVLQSGLAGLPEDGPYDAETLDYDHPGSATEFITNLAFDDPRAVDFRSYMRTWFKKAPWSAIHKHELQRWLYWSTFNVHMPSPESMPTTHRQVIDEAVKLVEKRSGCKIPEGSNPAVTPMLLTVDDIHISFRPFLWYAFVAVGHTFAHRFLEHHWGVEFGRHGDVEYMVRIPENWDPTDSKARPIVFLHGLGLGIIHYSVFIIKLLQRFSDRPLLIPLHPHVSQRIFHPTYVRPLDRRSMVEGIFGAMREYGFVPEDDESNEVTVGDPRTGVTVLSHSNGSFTHAWMLKASPHLISRSCFVDPVTFCLWEGDVCYNFLYKIRKTGFEMLMYYFVCSEIGIANFLHRHFDWSANSLWYEEIPHGKDPSKSMFVLGGKDFIVNSDRVAGYLKSHGVKKGLLYTPEHTHGQAFIGGSDVFKQIMDWLEEP</sequence>
<dbReference type="InterPro" id="IPR029058">
    <property type="entry name" value="AB_hydrolase_fold"/>
</dbReference>
<dbReference type="Proteomes" id="UP000736335">
    <property type="component" value="Unassembled WGS sequence"/>
</dbReference>
<comment type="caution">
    <text evidence="2">The sequence shown here is derived from an EMBL/GenBank/DDBJ whole genome shotgun (WGS) entry which is preliminary data.</text>
</comment>
<name>A0A9P6H675_9AGAM</name>
<dbReference type="OrthoDB" id="6431331at2759"/>
<dbReference type="EMBL" id="WIUZ02000017">
    <property type="protein sequence ID" value="KAF9780127.1"/>
    <property type="molecule type" value="Genomic_DNA"/>
</dbReference>
<keyword evidence="1" id="KW-1133">Transmembrane helix</keyword>
<dbReference type="PANTHER" id="PTHR37471">
    <property type="entry name" value="UNNAMED PRODUCT"/>
    <property type="match status" value="1"/>
</dbReference>
<keyword evidence="1" id="KW-0812">Transmembrane</keyword>
<protein>
    <submittedName>
        <fullName evidence="2">Uncharacterized protein</fullName>
    </submittedName>
</protein>
<evidence type="ECO:0000313" key="2">
    <source>
        <dbReference type="EMBL" id="KAF9780127.1"/>
    </source>
</evidence>
<organism evidence="2 3">
    <name type="scientific">Thelephora terrestris</name>
    <dbReference type="NCBI Taxonomy" id="56493"/>
    <lineage>
        <taxon>Eukaryota</taxon>
        <taxon>Fungi</taxon>
        <taxon>Dikarya</taxon>
        <taxon>Basidiomycota</taxon>
        <taxon>Agaricomycotina</taxon>
        <taxon>Agaricomycetes</taxon>
        <taxon>Thelephorales</taxon>
        <taxon>Thelephoraceae</taxon>
        <taxon>Thelephora</taxon>
    </lineage>
</organism>
<reference evidence="2" key="2">
    <citation type="submission" date="2020-11" db="EMBL/GenBank/DDBJ databases">
        <authorList>
            <consortium name="DOE Joint Genome Institute"/>
            <person name="Kuo A."/>
            <person name="Miyauchi S."/>
            <person name="Kiss E."/>
            <person name="Drula E."/>
            <person name="Kohler A."/>
            <person name="Sanchez-Garcia M."/>
            <person name="Andreopoulos B."/>
            <person name="Barry K.W."/>
            <person name="Bonito G."/>
            <person name="Buee M."/>
            <person name="Carver A."/>
            <person name="Chen C."/>
            <person name="Cichocki N."/>
            <person name="Clum A."/>
            <person name="Culley D."/>
            <person name="Crous P.W."/>
            <person name="Fauchery L."/>
            <person name="Girlanda M."/>
            <person name="Hayes R."/>
            <person name="Keri Z."/>
            <person name="Labutti K."/>
            <person name="Lipzen A."/>
            <person name="Lombard V."/>
            <person name="Magnuson J."/>
            <person name="Maillard F."/>
            <person name="Morin E."/>
            <person name="Murat C."/>
            <person name="Nolan M."/>
            <person name="Ohm R."/>
            <person name="Pangilinan J."/>
            <person name="Pereira M."/>
            <person name="Perotto S."/>
            <person name="Peter M."/>
            <person name="Riley R."/>
            <person name="Sitrit Y."/>
            <person name="Stielow B."/>
            <person name="Szollosi G."/>
            <person name="Zifcakova L."/>
            <person name="Stursova M."/>
            <person name="Spatafora J.W."/>
            <person name="Tedersoo L."/>
            <person name="Vaario L.-M."/>
            <person name="Yamada A."/>
            <person name="Yan M."/>
            <person name="Wang P."/>
            <person name="Xu J."/>
            <person name="Bruns T."/>
            <person name="Baldrian P."/>
            <person name="Vilgalys R."/>
            <person name="Henrissat B."/>
            <person name="Grigoriev I.V."/>
            <person name="Hibbett D."/>
            <person name="Nagy L.G."/>
            <person name="Martin F.M."/>
        </authorList>
    </citation>
    <scope>NUCLEOTIDE SEQUENCE</scope>
    <source>
        <strain evidence="2">UH-Tt-Lm1</strain>
    </source>
</reference>
<evidence type="ECO:0000313" key="3">
    <source>
        <dbReference type="Proteomes" id="UP000736335"/>
    </source>
</evidence>
<dbReference type="AlphaFoldDB" id="A0A9P6H675"/>
<gene>
    <name evidence="2" type="ORF">BJ322DRAFT_1112803</name>
</gene>
<feature type="transmembrane region" description="Helical" evidence="1">
    <location>
        <begin position="25"/>
        <end position="54"/>
    </location>
</feature>